<comment type="subcellular location">
    <subcellularLocation>
        <location evidence="1 8 9">Nucleus</location>
    </subcellularLocation>
</comment>
<sequence length="281" mass="30729">MDMNPQDICDSGLSLGLGIGPTSTASAEHHRRRRKSISPCRNLIADKPSLTLSLSDDVYGGLGMPKAENSRAREAPLSSPHSAASSFSAAHEMNLKKEKDAGGEEVEVERVSSRGSDEEEDNSSARKKLRLTKEQSALLEDRFKEHSTLTPKQKQALAKQLNLRPRQVEVWFQNRRARTKLKQTEVDCELLKKCYETLTNENQRLQKELQELKALKFAPPLYMQFPAATLTMCPSCERIGGGGGGGGGITNNISKASGAGPVVVPQKPGHFFNPFTHSAAC</sequence>
<dbReference type="Pfam" id="PF02183">
    <property type="entry name" value="HALZ"/>
    <property type="match status" value="1"/>
</dbReference>
<dbReference type="PANTHER" id="PTHR45714">
    <property type="entry name" value="HOMEOBOX-LEUCINE ZIPPER PROTEIN HAT14"/>
    <property type="match status" value="1"/>
</dbReference>
<evidence type="ECO:0000313" key="14">
    <source>
        <dbReference type="Proteomes" id="UP001222027"/>
    </source>
</evidence>
<evidence type="ECO:0000256" key="2">
    <source>
        <dbReference type="ARBA" id="ARBA00006074"/>
    </source>
</evidence>
<feature type="compositionally biased region" description="Basic and acidic residues" evidence="11">
    <location>
        <begin position="93"/>
        <end position="116"/>
    </location>
</feature>
<evidence type="ECO:0000256" key="8">
    <source>
        <dbReference type="PROSITE-ProRule" id="PRU00108"/>
    </source>
</evidence>
<feature type="domain" description="Homeobox" evidence="12">
    <location>
        <begin position="122"/>
        <end position="182"/>
    </location>
</feature>
<dbReference type="GO" id="GO:0005634">
    <property type="term" value="C:nucleus"/>
    <property type="evidence" value="ECO:0007669"/>
    <property type="project" value="UniProtKB-SubCell"/>
</dbReference>
<keyword evidence="3" id="KW-0805">Transcription regulation</keyword>
<keyword evidence="5 8" id="KW-0371">Homeobox</keyword>
<organism evidence="13 14">
    <name type="scientific">Ensete ventricosum</name>
    <name type="common">Abyssinian banana</name>
    <name type="synonym">Musa ensete</name>
    <dbReference type="NCBI Taxonomy" id="4639"/>
    <lineage>
        <taxon>Eukaryota</taxon>
        <taxon>Viridiplantae</taxon>
        <taxon>Streptophyta</taxon>
        <taxon>Embryophyta</taxon>
        <taxon>Tracheophyta</taxon>
        <taxon>Spermatophyta</taxon>
        <taxon>Magnoliopsida</taxon>
        <taxon>Liliopsida</taxon>
        <taxon>Zingiberales</taxon>
        <taxon>Musaceae</taxon>
        <taxon>Ensete</taxon>
    </lineage>
</organism>
<name>A0AAV8QQ22_ENSVE</name>
<feature type="compositionally biased region" description="Low complexity" evidence="11">
    <location>
        <begin position="75"/>
        <end position="91"/>
    </location>
</feature>
<feature type="region of interest" description="Disordered" evidence="11">
    <location>
        <begin position="65"/>
        <end position="129"/>
    </location>
</feature>
<dbReference type="EMBL" id="JAQQAF010000005">
    <property type="protein sequence ID" value="KAJ8483796.1"/>
    <property type="molecule type" value="Genomic_DNA"/>
</dbReference>
<dbReference type="SMART" id="SM00340">
    <property type="entry name" value="HALZ"/>
    <property type="match status" value="1"/>
</dbReference>
<evidence type="ECO:0000256" key="5">
    <source>
        <dbReference type="ARBA" id="ARBA00023155"/>
    </source>
</evidence>
<dbReference type="PROSITE" id="PS50071">
    <property type="entry name" value="HOMEOBOX_2"/>
    <property type="match status" value="1"/>
</dbReference>
<evidence type="ECO:0000256" key="10">
    <source>
        <dbReference type="SAM" id="Coils"/>
    </source>
</evidence>
<proteinExistence type="inferred from homology"/>
<dbReference type="AlphaFoldDB" id="A0AAV8QQ22"/>
<feature type="DNA-binding region" description="Homeobox" evidence="8">
    <location>
        <begin position="124"/>
        <end position="183"/>
    </location>
</feature>
<dbReference type="CDD" id="cd00086">
    <property type="entry name" value="homeodomain"/>
    <property type="match status" value="1"/>
</dbReference>
<dbReference type="InterPro" id="IPR009057">
    <property type="entry name" value="Homeodomain-like_sf"/>
</dbReference>
<keyword evidence="7 8" id="KW-0539">Nucleus</keyword>
<evidence type="ECO:0000256" key="6">
    <source>
        <dbReference type="ARBA" id="ARBA00023163"/>
    </source>
</evidence>
<evidence type="ECO:0000256" key="3">
    <source>
        <dbReference type="ARBA" id="ARBA00023015"/>
    </source>
</evidence>
<keyword evidence="10" id="KW-0175">Coiled coil</keyword>
<dbReference type="FunFam" id="1.10.10.60:FF:000577">
    <property type="entry name" value="Homeobox-leucine zipper protein 18"/>
    <property type="match status" value="1"/>
</dbReference>
<dbReference type="InterPro" id="IPR003106">
    <property type="entry name" value="Leu_zip_homeo"/>
</dbReference>
<dbReference type="GO" id="GO:0000981">
    <property type="term" value="F:DNA-binding transcription factor activity, RNA polymerase II-specific"/>
    <property type="evidence" value="ECO:0007669"/>
    <property type="project" value="InterPro"/>
</dbReference>
<accession>A0AAV8QQ22</accession>
<keyword evidence="4 8" id="KW-0238">DNA-binding</keyword>
<dbReference type="InterPro" id="IPR017970">
    <property type="entry name" value="Homeobox_CS"/>
</dbReference>
<dbReference type="GO" id="GO:0043565">
    <property type="term" value="F:sequence-specific DNA binding"/>
    <property type="evidence" value="ECO:0007669"/>
    <property type="project" value="InterPro"/>
</dbReference>
<dbReference type="Pfam" id="PF00046">
    <property type="entry name" value="Homeodomain"/>
    <property type="match status" value="1"/>
</dbReference>
<evidence type="ECO:0000256" key="11">
    <source>
        <dbReference type="SAM" id="MobiDB-lite"/>
    </source>
</evidence>
<evidence type="ECO:0000259" key="12">
    <source>
        <dbReference type="PROSITE" id="PS50071"/>
    </source>
</evidence>
<dbReference type="InterPro" id="IPR050762">
    <property type="entry name" value="HD-ZIP_Homeobox_LZ_Class_II"/>
</dbReference>
<keyword evidence="14" id="KW-1185">Reference proteome</keyword>
<dbReference type="PROSITE" id="PS00027">
    <property type="entry name" value="HOMEOBOX_1"/>
    <property type="match status" value="1"/>
</dbReference>
<gene>
    <name evidence="13" type="ORF">OPV22_016281</name>
</gene>
<evidence type="ECO:0000256" key="4">
    <source>
        <dbReference type="ARBA" id="ARBA00023125"/>
    </source>
</evidence>
<feature type="coiled-coil region" evidence="10">
    <location>
        <begin position="181"/>
        <end position="218"/>
    </location>
</feature>
<dbReference type="InterPro" id="IPR001356">
    <property type="entry name" value="HD"/>
</dbReference>
<dbReference type="Proteomes" id="UP001222027">
    <property type="component" value="Unassembled WGS sequence"/>
</dbReference>
<protein>
    <recommendedName>
        <fullName evidence="12">Homeobox domain-containing protein</fullName>
    </recommendedName>
</protein>
<feature type="region of interest" description="Disordered" evidence="11">
    <location>
        <begin position="1"/>
        <end position="42"/>
    </location>
</feature>
<dbReference type="Gene3D" id="1.10.10.60">
    <property type="entry name" value="Homeodomain-like"/>
    <property type="match status" value="1"/>
</dbReference>
<keyword evidence="6" id="KW-0804">Transcription</keyword>
<comment type="caution">
    <text evidence="13">The sequence shown here is derived from an EMBL/GenBank/DDBJ whole genome shotgun (WGS) entry which is preliminary data.</text>
</comment>
<evidence type="ECO:0000256" key="9">
    <source>
        <dbReference type="RuleBase" id="RU000682"/>
    </source>
</evidence>
<reference evidence="13 14" key="1">
    <citation type="submission" date="2022-12" db="EMBL/GenBank/DDBJ databases">
        <title>Chromosome-scale assembly of the Ensete ventricosum genome.</title>
        <authorList>
            <person name="Dussert Y."/>
            <person name="Stocks J."/>
            <person name="Wendawek A."/>
            <person name="Woldeyes F."/>
            <person name="Nichols R.A."/>
            <person name="Borrell J.S."/>
        </authorList>
    </citation>
    <scope>NUCLEOTIDE SEQUENCE [LARGE SCALE GENOMIC DNA]</scope>
    <source>
        <strain evidence="14">cv. Maze</strain>
        <tissue evidence="13">Seeds</tissue>
    </source>
</reference>
<evidence type="ECO:0000313" key="13">
    <source>
        <dbReference type="EMBL" id="KAJ8483796.1"/>
    </source>
</evidence>
<dbReference type="PANTHER" id="PTHR45714:SF34">
    <property type="entry name" value="HOMEOBOX-LEUCINE ZIPPER PROTEIN HAT9"/>
    <property type="match status" value="1"/>
</dbReference>
<dbReference type="SUPFAM" id="SSF46689">
    <property type="entry name" value="Homeodomain-like"/>
    <property type="match status" value="1"/>
</dbReference>
<evidence type="ECO:0000256" key="7">
    <source>
        <dbReference type="ARBA" id="ARBA00023242"/>
    </source>
</evidence>
<comment type="similarity">
    <text evidence="2">Belongs to the HD-ZIP homeobox family. Class II subfamily.</text>
</comment>
<evidence type="ECO:0000256" key="1">
    <source>
        <dbReference type="ARBA" id="ARBA00004123"/>
    </source>
</evidence>
<dbReference type="SMART" id="SM00389">
    <property type="entry name" value="HOX"/>
    <property type="match status" value="1"/>
</dbReference>